<keyword evidence="5" id="KW-1185">Reference proteome</keyword>
<reference evidence="4 5" key="1">
    <citation type="submission" date="2014-07" db="EMBL/GenBank/DDBJ databases">
        <title>Genome of Flavobacterium reichenbachii LMG 25512.</title>
        <authorList>
            <person name="Stropko S.J."/>
            <person name="Pipes S.E."/>
            <person name="Newman J.D."/>
        </authorList>
    </citation>
    <scope>NUCLEOTIDE SEQUENCE [LARGE SCALE GENOMIC DNA]</scope>
    <source>
        <strain evidence="4 5">LMG 25512</strain>
    </source>
</reference>
<evidence type="ECO:0000259" key="3">
    <source>
        <dbReference type="PROSITE" id="PS51186"/>
    </source>
</evidence>
<protein>
    <submittedName>
        <fullName evidence="4">GCN5 family acetyltransferase</fullName>
    </submittedName>
</protein>
<dbReference type="PANTHER" id="PTHR43800:SF1">
    <property type="entry name" value="PEPTIDYL-LYSINE N-ACETYLTRANSFERASE YJAB"/>
    <property type="match status" value="1"/>
</dbReference>
<dbReference type="InterPro" id="IPR016181">
    <property type="entry name" value="Acyl_CoA_acyltransferase"/>
</dbReference>
<dbReference type="Proteomes" id="UP000028715">
    <property type="component" value="Unassembled WGS sequence"/>
</dbReference>
<dbReference type="EMBL" id="JPRL01000001">
    <property type="protein sequence ID" value="KFF05474.1"/>
    <property type="molecule type" value="Genomic_DNA"/>
</dbReference>
<dbReference type="PANTHER" id="PTHR43800">
    <property type="entry name" value="PEPTIDYL-LYSINE N-ACETYLTRANSFERASE YJAB"/>
    <property type="match status" value="1"/>
</dbReference>
<proteinExistence type="predicted"/>
<dbReference type="AlphaFoldDB" id="A0A085ZM10"/>
<dbReference type="PROSITE" id="PS51186">
    <property type="entry name" value="GNAT"/>
    <property type="match status" value="1"/>
</dbReference>
<keyword evidence="1 4" id="KW-0808">Transferase</keyword>
<keyword evidence="2" id="KW-0012">Acyltransferase</keyword>
<accession>A0A085ZM10</accession>
<evidence type="ECO:0000313" key="5">
    <source>
        <dbReference type="Proteomes" id="UP000028715"/>
    </source>
</evidence>
<dbReference type="CDD" id="cd04301">
    <property type="entry name" value="NAT_SF"/>
    <property type="match status" value="1"/>
</dbReference>
<sequence length="140" mass="16172">MNIIAYNENHLPDLKKIFLQERRRTFTWVDQSKFKLIDFERETKGESILTAVENDIIIGFISVWMPNNFIHHLYVAEKHQGNGVGTQLLNAVINKIGFPITLKCLENNTQAVHFYTKKGFKQKERGLSGNGGYILFELTD</sequence>
<organism evidence="4 5">
    <name type="scientific">Flavobacterium reichenbachii</name>
    <dbReference type="NCBI Taxonomy" id="362418"/>
    <lineage>
        <taxon>Bacteria</taxon>
        <taxon>Pseudomonadati</taxon>
        <taxon>Bacteroidota</taxon>
        <taxon>Flavobacteriia</taxon>
        <taxon>Flavobacteriales</taxon>
        <taxon>Flavobacteriaceae</taxon>
        <taxon>Flavobacterium</taxon>
    </lineage>
</organism>
<evidence type="ECO:0000256" key="2">
    <source>
        <dbReference type="ARBA" id="ARBA00023315"/>
    </source>
</evidence>
<gene>
    <name evidence="4" type="ORF">IW19_08060</name>
</gene>
<dbReference type="InterPro" id="IPR000182">
    <property type="entry name" value="GNAT_dom"/>
</dbReference>
<evidence type="ECO:0000313" key="4">
    <source>
        <dbReference type="EMBL" id="KFF05474.1"/>
    </source>
</evidence>
<evidence type="ECO:0000256" key="1">
    <source>
        <dbReference type="ARBA" id="ARBA00022679"/>
    </source>
</evidence>
<dbReference type="Pfam" id="PF00583">
    <property type="entry name" value="Acetyltransf_1"/>
    <property type="match status" value="1"/>
</dbReference>
<comment type="caution">
    <text evidence="4">The sequence shown here is derived from an EMBL/GenBank/DDBJ whole genome shotgun (WGS) entry which is preliminary data.</text>
</comment>
<dbReference type="eggNOG" id="COG0456">
    <property type="taxonomic scope" value="Bacteria"/>
</dbReference>
<dbReference type="Gene3D" id="3.40.630.30">
    <property type="match status" value="1"/>
</dbReference>
<feature type="domain" description="N-acetyltransferase" evidence="3">
    <location>
        <begin position="1"/>
        <end position="140"/>
    </location>
</feature>
<dbReference type="GO" id="GO:0016747">
    <property type="term" value="F:acyltransferase activity, transferring groups other than amino-acyl groups"/>
    <property type="evidence" value="ECO:0007669"/>
    <property type="project" value="InterPro"/>
</dbReference>
<name>A0A085ZM10_9FLAO</name>
<dbReference type="SUPFAM" id="SSF55729">
    <property type="entry name" value="Acyl-CoA N-acyltransferases (Nat)"/>
    <property type="match status" value="1"/>
</dbReference>